<feature type="region of interest" description="Disordered" evidence="1">
    <location>
        <begin position="258"/>
        <end position="310"/>
    </location>
</feature>
<evidence type="ECO:0000259" key="2">
    <source>
        <dbReference type="Pfam" id="PF00350"/>
    </source>
</evidence>
<feature type="domain" description="Dynamin N-terminal" evidence="2">
    <location>
        <begin position="25"/>
        <end position="153"/>
    </location>
</feature>
<sequence length="310" mass="34426">MTLDNPPAEVPAYVQNLPGPRRPRIALMGEFSAGKSTLANLMIGSDPLPVQVIATQLPPVWISYGSAPAVIVDLDGNETPCDLESLQEIPTEQTAFIRIQSKEEILRMCDVIDMPGISDPNMAASVWERILPLADGVIWCSPATQAWRQSEASVWEKVPPHIQEHSLLLLTRGDMLVSEKDRKKVLKRVRSEAEDLFAQCLMMSLTQARDAEDDPDLWDQSGAEPFVNEFLNIISVLTDRIARDAPTEPFVYQGCEATEAPEAVPSDEASPQTERDDRIVPRRPVVKATRPRPAPRPEPEEEESLSPKFS</sequence>
<protein>
    <submittedName>
        <fullName evidence="3">Dynamin family protein</fullName>
    </submittedName>
</protein>
<gene>
    <name evidence="3" type="ORF">KX928_20055</name>
</gene>
<evidence type="ECO:0000256" key="1">
    <source>
        <dbReference type="SAM" id="MobiDB-lite"/>
    </source>
</evidence>
<dbReference type="EMBL" id="JAHXDN010000006">
    <property type="protein sequence ID" value="MBW4710085.1"/>
    <property type="molecule type" value="Genomic_DNA"/>
</dbReference>
<reference evidence="3" key="1">
    <citation type="submission" date="2021-07" db="EMBL/GenBank/DDBJ databases">
        <title>Roseobacter insulae sp. nov., isolated from a tidal flat.</title>
        <authorList>
            <person name="Park S."/>
            <person name="Yoon J.-H."/>
        </authorList>
    </citation>
    <scope>NUCLEOTIDE SEQUENCE</scope>
    <source>
        <strain evidence="3">YSTF-M11</strain>
    </source>
</reference>
<evidence type="ECO:0000313" key="3">
    <source>
        <dbReference type="EMBL" id="MBW4710085.1"/>
    </source>
</evidence>
<accession>A0A9X1K0B6</accession>
<name>A0A9X1K0B6_9RHOB</name>
<dbReference type="RefSeq" id="WP_219506251.1">
    <property type="nucleotide sequence ID" value="NZ_JAHXDN010000006.1"/>
</dbReference>
<dbReference type="InterPro" id="IPR045063">
    <property type="entry name" value="Dynamin_N"/>
</dbReference>
<organism evidence="3 4">
    <name type="scientific">Roseobacter insulae</name>
    <dbReference type="NCBI Taxonomy" id="2859783"/>
    <lineage>
        <taxon>Bacteria</taxon>
        <taxon>Pseudomonadati</taxon>
        <taxon>Pseudomonadota</taxon>
        <taxon>Alphaproteobacteria</taxon>
        <taxon>Rhodobacterales</taxon>
        <taxon>Roseobacteraceae</taxon>
        <taxon>Roseobacter</taxon>
    </lineage>
</organism>
<comment type="caution">
    <text evidence="3">The sequence shown here is derived from an EMBL/GenBank/DDBJ whole genome shotgun (WGS) entry which is preliminary data.</text>
</comment>
<keyword evidence="4" id="KW-1185">Reference proteome</keyword>
<dbReference type="Pfam" id="PF00350">
    <property type="entry name" value="Dynamin_N"/>
    <property type="match status" value="1"/>
</dbReference>
<evidence type="ECO:0000313" key="4">
    <source>
        <dbReference type="Proteomes" id="UP001138661"/>
    </source>
</evidence>
<proteinExistence type="predicted"/>
<dbReference type="AlphaFoldDB" id="A0A9X1K0B6"/>
<dbReference type="Proteomes" id="UP001138661">
    <property type="component" value="Unassembled WGS sequence"/>
</dbReference>